<evidence type="ECO:0000313" key="1">
    <source>
        <dbReference type="EMBL" id="VDM68977.1"/>
    </source>
</evidence>
<dbReference type="Proteomes" id="UP000270094">
    <property type="component" value="Unassembled WGS sequence"/>
</dbReference>
<gene>
    <name evidence="1" type="ORF">SVUK_LOCUS3975</name>
</gene>
<dbReference type="EMBL" id="UYYB01010645">
    <property type="protein sequence ID" value="VDM68977.1"/>
    <property type="molecule type" value="Genomic_DNA"/>
</dbReference>
<keyword evidence="2" id="KW-1185">Reference proteome</keyword>
<dbReference type="AlphaFoldDB" id="A0A3P7IXR1"/>
<name>A0A3P7IXR1_STRVU</name>
<organism evidence="1 2">
    <name type="scientific">Strongylus vulgaris</name>
    <name type="common">Blood worm</name>
    <dbReference type="NCBI Taxonomy" id="40348"/>
    <lineage>
        <taxon>Eukaryota</taxon>
        <taxon>Metazoa</taxon>
        <taxon>Ecdysozoa</taxon>
        <taxon>Nematoda</taxon>
        <taxon>Chromadorea</taxon>
        <taxon>Rhabditida</taxon>
        <taxon>Rhabditina</taxon>
        <taxon>Rhabditomorpha</taxon>
        <taxon>Strongyloidea</taxon>
        <taxon>Strongylidae</taxon>
        <taxon>Strongylus</taxon>
    </lineage>
</organism>
<evidence type="ECO:0000313" key="2">
    <source>
        <dbReference type="Proteomes" id="UP000270094"/>
    </source>
</evidence>
<reference evidence="1 2" key="1">
    <citation type="submission" date="2018-11" db="EMBL/GenBank/DDBJ databases">
        <authorList>
            <consortium name="Pathogen Informatics"/>
        </authorList>
    </citation>
    <scope>NUCLEOTIDE SEQUENCE [LARGE SCALE GENOMIC DNA]</scope>
</reference>
<proteinExistence type="predicted"/>
<feature type="non-terminal residue" evidence="1">
    <location>
        <position position="109"/>
    </location>
</feature>
<accession>A0A3P7IXR1</accession>
<protein>
    <submittedName>
        <fullName evidence="1">Uncharacterized protein</fullName>
    </submittedName>
</protein>
<sequence length="109" mass="12390">MNTTKSTGRLHECIYKYFTSMVNSYSDVKEYVKKQDELYKEYDSTSEELPPQVRPDEVDDRTITTDATDAQVARTTTMDAMDAQVASASPIRCYEGIFGSELKKIEVDP</sequence>